<keyword evidence="1" id="KW-0732">Signal</keyword>
<dbReference type="Pfam" id="PF03372">
    <property type="entry name" value="Exo_endo_phos"/>
    <property type="match status" value="1"/>
</dbReference>
<feature type="chain" id="PRO_5045852025" evidence="1">
    <location>
        <begin position="28"/>
        <end position="312"/>
    </location>
</feature>
<keyword evidence="3" id="KW-0540">Nuclease</keyword>
<dbReference type="Proteomes" id="UP001597525">
    <property type="component" value="Unassembled WGS sequence"/>
</dbReference>
<dbReference type="InterPro" id="IPR005135">
    <property type="entry name" value="Endo/exonuclease/phosphatase"/>
</dbReference>
<name>A0ABW6BQP7_9SPHI</name>
<reference evidence="4" key="1">
    <citation type="journal article" date="2019" name="Int. J. Syst. Evol. Microbiol.">
        <title>The Global Catalogue of Microorganisms (GCM) 10K type strain sequencing project: providing services to taxonomists for standard genome sequencing and annotation.</title>
        <authorList>
            <consortium name="The Broad Institute Genomics Platform"/>
            <consortium name="The Broad Institute Genome Sequencing Center for Infectious Disease"/>
            <person name="Wu L."/>
            <person name="Ma J."/>
        </authorList>
    </citation>
    <scope>NUCLEOTIDE SEQUENCE [LARGE SCALE GENOMIC DNA]</scope>
    <source>
        <strain evidence="4">KCTC 22814</strain>
    </source>
</reference>
<dbReference type="PANTHER" id="PTHR12121:SF36">
    <property type="entry name" value="ENDONUCLEASE_EXONUCLEASE_PHOSPHATASE DOMAIN-CONTAINING PROTEIN"/>
    <property type="match status" value="1"/>
</dbReference>
<proteinExistence type="predicted"/>
<sequence>MKIDTMKTMFLKFFLSTMLLGMVALQAQELRVGSYNIRYDNEGDRQHGNGWPNRLPVISSIIRHIDFDVFGAQEVLHHQLLQLDSTLGTVYAHVGVGRDDGLTKGEYAPIFYKKDRFKALANGVFWLSATPEKPSKGWDAALPRICTWLELEDKLTKKRFWYFNLHMDHVGTKAREESCKLVLKKMQQFVKADEIAILTGDFNVDQENPMYQILAGSTFLNDSYAAAAFRYAWNGTFNAFDANLFTKSRIDHVFVTKNVKVMKYAVLTDSYRSPKSEDREIKKGDFPKELSFKDYTVRMPSDHFPVVVDLTF</sequence>
<dbReference type="InterPro" id="IPR036691">
    <property type="entry name" value="Endo/exonu/phosph_ase_sf"/>
</dbReference>
<feature type="signal peptide" evidence="1">
    <location>
        <begin position="1"/>
        <end position="27"/>
    </location>
</feature>
<feature type="domain" description="Endonuclease/exonuclease/phosphatase" evidence="2">
    <location>
        <begin position="34"/>
        <end position="303"/>
    </location>
</feature>
<evidence type="ECO:0000259" key="2">
    <source>
        <dbReference type="Pfam" id="PF03372"/>
    </source>
</evidence>
<dbReference type="GO" id="GO:0004519">
    <property type="term" value="F:endonuclease activity"/>
    <property type="evidence" value="ECO:0007669"/>
    <property type="project" value="UniProtKB-KW"/>
</dbReference>
<protein>
    <submittedName>
        <fullName evidence="3">Endonuclease/exonuclease/phosphatase family protein</fullName>
    </submittedName>
</protein>
<dbReference type="PANTHER" id="PTHR12121">
    <property type="entry name" value="CARBON CATABOLITE REPRESSOR PROTEIN 4"/>
    <property type="match status" value="1"/>
</dbReference>
<organism evidence="3 4">
    <name type="scientific">Sphingobacterium bambusae</name>
    <dbReference type="NCBI Taxonomy" id="662858"/>
    <lineage>
        <taxon>Bacteria</taxon>
        <taxon>Pseudomonadati</taxon>
        <taxon>Bacteroidota</taxon>
        <taxon>Sphingobacteriia</taxon>
        <taxon>Sphingobacteriales</taxon>
        <taxon>Sphingobacteriaceae</taxon>
        <taxon>Sphingobacterium</taxon>
    </lineage>
</organism>
<evidence type="ECO:0000313" key="3">
    <source>
        <dbReference type="EMBL" id="MFD2970271.1"/>
    </source>
</evidence>
<dbReference type="SUPFAM" id="SSF56219">
    <property type="entry name" value="DNase I-like"/>
    <property type="match status" value="1"/>
</dbReference>
<dbReference type="CDD" id="cd09083">
    <property type="entry name" value="EEP-1"/>
    <property type="match status" value="1"/>
</dbReference>
<comment type="caution">
    <text evidence="3">The sequence shown here is derived from an EMBL/GenBank/DDBJ whole genome shotgun (WGS) entry which is preliminary data.</text>
</comment>
<accession>A0ABW6BQP7</accession>
<dbReference type="Gene3D" id="3.60.10.10">
    <property type="entry name" value="Endonuclease/exonuclease/phosphatase"/>
    <property type="match status" value="1"/>
</dbReference>
<dbReference type="RefSeq" id="WP_320183752.1">
    <property type="nucleotide sequence ID" value="NZ_CP138332.1"/>
</dbReference>
<gene>
    <name evidence="3" type="ORF">ACFS7Y_22970</name>
</gene>
<keyword evidence="3" id="KW-0378">Hydrolase</keyword>
<dbReference type="InterPro" id="IPR050410">
    <property type="entry name" value="CCR4/nocturin_mRNA_transcr"/>
</dbReference>
<evidence type="ECO:0000313" key="4">
    <source>
        <dbReference type="Proteomes" id="UP001597525"/>
    </source>
</evidence>
<keyword evidence="3" id="KW-0255">Endonuclease</keyword>
<dbReference type="EMBL" id="JBHUPB010000015">
    <property type="protein sequence ID" value="MFD2970271.1"/>
    <property type="molecule type" value="Genomic_DNA"/>
</dbReference>
<evidence type="ECO:0000256" key="1">
    <source>
        <dbReference type="SAM" id="SignalP"/>
    </source>
</evidence>
<keyword evidence="4" id="KW-1185">Reference proteome</keyword>